<accession>A0A840S048</accession>
<evidence type="ECO:0000313" key="2">
    <source>
        <dbReference type="Proteomes" id="UP000571084"/>
    </source>
</evidence>
<dbReference type="Proteomes" id="UP000571084">
    <property type="component" value="Unassembled WGS sequence"/>
</dbReference>
<sequence>MFLLRFRNVFLKWINIVSANSDNGFNKVVLQPRCTSINGKSKYDDITG</sequence>
<reference evidence="1 2" key="1">
    <citation type="submission" date="2020-08" db="EMBL/GenBank/DDBJ databases">
        <title>Genomic Encyclopedia of Type Strains, Phase IV (KMG-IV): sequencing the most valuable type-strain genomes for metagenomic binning, comparative biology and taxonomic classification.</title>
        <authorList>
            <person name="Goeker M."/>
        </authorList>
    </citation>
    <scope>NUCLEOTIDE SEQUENCE [LARGE SCALE GENOMIC DNA]</scope>
    <source>
        <strain evidence="1 2">DSM 23240</strain>
    </source>
</reference>
<comment type="caution">
    <text evidence="1">The sequence shown here is derived from an EMBL/GenBank/DDBJ whole genome shotgun (WGS) entry which is preliminary data.</text>
</comment>
<proteinExistence type="predicted"/>
<dbReference type="EMBL" id="JACHHQ010000012">
    <property type="protein sequence ID" value="MBB5202264.1"/>
    <property type="molecule type" value="Genomic_DNA"/>
</dbReference>
<name>A0A840S048_9BURK</name>
<protein>
    <submittedName>
        <fullName evidence="1">Uncharacterized protein</fullName>
    </submittedName>
</protein>
<gene>
    <name evidence="1" type="ORF">HNR39_004128</name>
</gene>
<organism evidence="1 2">
    <name type="scientific">Glaciimonas immobilis</name>
    <dbReference type="NCBI Taxonomy" id="728004"/>
    <lineage>
        <taxon>Bacteria</taxon>
        <taxon>Pseudomonadati</taxon>
        <taxon>Pseudomonadota</taxon>
        <taxon>Betaproteobacteria</taxon>
        <taxon>Burkholderiales</taxon>
        <taxon>Oxalobacteraceae</taxon>
        <taxon>Glaciimonas</taxon>
    </lineage>
</organism>
<evidence type="ECO:0000313" key="1">
    <source>
        <dbReference type="EMBL" id="MBB5202264.1"/>
    </source>
</evidence>
<dbReference type="AlphaFoldDB" id="A0A840S048"/>
<keyword evidence="2" id="KW-1185">Reference proteome</keyword>